<comment type="caution">
    <text evidence="6">The sequence shown here is derived from an EMBL/GenBank/DDBJ whole genome shotgun (WGS) entry which is preliminary data.</text>
</comment>
<dbReference type="Pfam" id="PF17667">
    <property type="entry name" value="Pkinase_fungal"/>
    <property type="match status" value="2"/>
</dbReference>
<dbReference type="Gene3D" id="1.10.510.10">
    <property type="entry name" value="Transferase(Phosphotransferase) domain 1"/>
    <property type="match status" value="1"/>
</dbReference>
<proteinExistence type="predicted"/>
<dbReference type="InterPro" id="IPR011009">
    <property type="entry name" value="Kinase-like_dom_sf"/>
</dbReference>
<evidence type="ECO:0000256" key="3">
    <source>
        <dbReference type="ARBA" id="ARBA00048679"/>
    </source>
</evidence>
<dbReference type="PROSITE" id="PS00109">
    <property type="entry name" value="PROTEIN_KINASE_TYR"/>
    <property type="match status" value="1"/>
</dbReference>
<dbReference type="InterPro" id="IPR040976">
    <property type="entry name" value="Pkinase_fungal"/>
</dbReference>
<dbReference type="InterPro" id="IPR008266">
    <property type="entry name" value="Tyr_kinase_AS"/>
</dbReference>
<dbReference type="AlphaFoldDB" id="A0A9P9D1R0"/>
<dbReference type="SUPFAM" id="SSF56112">
    <property type="entry name" value="Protein kinase-like (PK-like)"/>
    <property type="match status" value="1"/>
</dbReference>
<feature type="domain" description="Fungal-type protein kinase" evidence="5">
    <location>
        <begin position="403"/>
        <end position="606"/>
    </location>
</feature>
<dbReference type="OrthoDB" id="5584477at2759"/>
<feature type="compositionally biased region" description="Basic residues" evidence="4">
    <location>
        <begin position="457"/>
        <end position="475"/>
    </location>
</feature>
<evidence type="ECO:0000313" key="6">
    <source>
        <dbReference type="EMBL" id="KAH7111103.1"/>
    </source>
</evidence>
<evidence type="ECO:0000256" key="4">
    <source>
        <dbReference type="SAM" id="MobiDB-lite"/>
    </source>
</evidence>
<evidence type="ECO:0000256" key="2">
    <source>
        <dbReference type="ARBA" id="ARBA00047899"/>
    </source>
</evidence>
<dbReference type="EC" id="2.7.11.1" evidence="1"/>
<gene>
    <name evidence="6" type="ORF">B0J11DRAFT_598982</name>
</gene>
<comment type="catalytic activity">
    <reaction evidence="3">
        <text>L-seryl-[protein] + ATP = O-phospho-L-seryl-[protein] + ADP + H(+)</text>
        <dbReference type="Rhea" id="RHEA:17989"/>
        <dbReference type="Rhea" id="RHEA-COMP:9863"/>
        <dbReference type="Rhea" id="RHEA-COMP:11604"/>
        <dbReference type="ChEBI" id="CHEBI:15378"/>
        <dbReference type="ChEBI" id="CHEBI:29999"/>
        <dbReference type="ChEBI" id="CHEBI:30616"/>
        <dbReference type="ChEBI" id="CHEBI:83421"/>
        <dbReference type="ChEBI" id="CHEBI:456216"/>
        <dbReference type="EC" id="2.7.11.1"/>
    </reaction>
</comment>
<keyword evidence="7" id="KW-1185">Reference proteome</keyword>
<comment type="catalytic activity">
    <reaction evidence="2">
        <text>L-threonyl-[protein] + ATP = O-phospho-L-threonyl-[protein] + ADP + H(+)</text>
        <dbReference type="Rhea" id="RHEA:46608"/>
        <dbReference type="Rhea" id="RHEA-COMP:11060"/>
        <dbReference type="Rhea" id="RHEA-COMP:11605"/>
        <dbReference type="ChEBI" id="CHEBI:15378"/>
        <dbReference type="ChEBI" id="CHEBI:30013"/>
        <dbReference type="ChEBI" id="CHEBI:30616"/>
        <dbReference type="ChEBI" id="CHEBI:61977"/>
        <dbReference type="ChEBI" id="CHEBI:456216"/>
        <dbReference type="EC" id="2.7.11.1"/>
    </reaction>
</comment>
<feature type="region of interest" description="Disordered" evidence="4">
    <location>
        <begin position="75"/>
        <end position="97"/>
    </location>
</feature>
<dbReference type="EMBL" id="JAGMWT010000025">
    <property type="protein sequence ID" value="KAH7111103.1"/>
    <property type="molecule type" value="Genomic_DNA"/>
</dbReference>
<accession>A0A9P9D1R0</accession>
<dbReference type="PANTHER" id="PTHR38248:SF2">
    <property type="entry name" value="FUNK1 11"/>
    <property type="match status" value="1"/>
</dbReference>
<name>A0A9P9D1R0_9PLEO</name>
<reference evidence="6" key="1">
    <citation type="journal article" date="2021" name="Nat. Commun.">
        <title>Genetic determinants of endophytism in the Arabidopsis root mycobiome.</title>
        <authorList>
            <person name="Mesny F."/>
            <person name="Miyauchi S."/>
            <person name="Thiergart T."/>
            <person name="Pickel B."/>
            <person name="Atanasova L."/>
            <person name="Karlsson M."/>
            <person name="Huettel B."/>
            <person name="Barry K.W."/>
            <person name="Haridas S."/>
            <person name="Chen C."/>
            <person name="Bauer D."/>
            <person name="Andreopoulos W."/>
            <person name="Pangilinan J."/>
            <person name="LaButti K."/>
            <person name="Riley R."/>
            <person name="Lipzen A."/>
            <person name="Clum A."/>
            <person name="Drula E."/>
            <person name="Henrissat B."/>
            <person name="Kohler A."/>
            <person name="Grigoriev I.V."/>
            <person name="Martin F.M."/>
            <person name="Hacquard S."/>
        </authorList>
    </citation>
    <scope>NUCLEOTIDE SEQUENCE</scope>
    <source>
        <strain evidence="6">MPI-CAGE-CH-0243</strain>
    </source>
</reference>
<feature type="region of interest" description="Disordered" evidence="4">
    <location>
        <begin position="427"/>
        <end position="501"/>
    </location>
</feature>
<sequence>MTESPRSAIIKAKPIGHGLDAFRDSSLSLSEELNSCGPATVLDRIGRDVVLDNRPDTVIWEKVYELLAELTSARVGKSTTPPPSEPPHTASFQQTPWSFNTGSFEDTSDLRKNVDPILRSEVEDNLRIDHPDVFDVFFGQIQGLDDVATAVLSSCKGTESPLFQENIGWTEWPESCEETAVLHFLHRHIAQLVLYAAEHGFRPSNCRRCVTTPNKPIPRSISKRKLDVGFAYNSRDELEESSGQSYDWSHILIPGELKSNPREDSRSSTWLDLVRYAREIFIAQDTRRFVLGFTLCGAIMRLWEFDRLGVIGSTPFDINESPEMFVGTILGCLWMSEEELGFDPTIVQALCHGSGDDVLERLPSRRIRSRVGGQRFVGIRRAARRRSTVEGGDRSWSRERGAVYHHETVLIRGKMDDVRDNVRQSLSDTAGRNPLRQRATHAHSISSPITSDTSSARRGRSRSRSRHHSTARKRSSSSVQTFVPPPKRSCSDSPVKQDMQRRRNRIHRRLVMQDVALANSVGHESLLDAKILHRDISVGNVMLTAAENDGFLIDLDLAIKIDRENASGAPSKTGTKVFMAIGALYGEEHNFMHDLESFFWVLFWTCIHCPGPGGRRRVSKFEAWNFETTENLAKIKAGSVLEEDKFSKEVDDSCTAYCSPLVSCLKELRKIVFPDGKRWMSNDRRLYARMRSVLLEAKETLGGSN</sequence>
<evidence type="ECO:0000313" key="7">
    <source>
        <dbReference type="Proteomes" id="UP000700596"/>
    </source>
</evidence>
<feature type="domain" description="Fungal-type protein kinase" evidence="5">
    <location>
        <begin position="226"/>
        <end position="348"/>
    </location>
</feature>
<organism evidence="6 7">
    <name type="scientific">Dendryphion nanum</name>
    <dbReference type="NCBI Taxonomy" id="256645"/>
    <lineage>
        <taxon>Eukaryota</taxon>
        <taxon>Fungi</taxon>
        <taxon>Dikarya</taxon>
        <taxon>Ascomycota</taxon>
        <taxon>Pezizomycotina</taxon>
        <taxon>Dothideomycetes</taxon>
        <taxon>Pleosporomycetidae</taxon>
        <taxon>Pleosporales</taxon>
        <taxon>Torulaceae</taxon>
        <taxon>Dendryphion</taxon>
    </lineage>
</organism>
<dbReference type="GO" id="GO:0004674">
    <property type="term" value="F:protein serine/threonine kinase activity"/>
    <property type="evidence" value="ECO:0007669"/>
    <property type="project" value="UniProtKB-EC"/>
</dbReference>
<evidence type="ECO:0000259" key="5">
    <source>
        <dbReference type="Pfam" id="PF17667"/>
    </source>
</evidence>
<dbReference type="Proteomes" id="UP000700596">
    <property type="component" value="Unassembled WGS sequence"/>
</dbReference>
<protein>
    <recommendedName>
        <fullName evidence="1">non-specific serine/threonine protein kinase</fullName>
        <ecNumber evidence="1">2.7.11.1</ecNumber>
    </recommendedName>
</protein>
<feature type="compositionally biased region" description="Low complexity" evidence="4">
    <location>
        <begin position="444"/>
        <end position="456"/>
    </location>
</feature>
<dbReference type="PANTHER" id="PTHR38248">
    <property type="entry name" value="FUNK1 6"/>
    <property type="match status" value="1"/>
</dbReference>
<evidence type="ECO:0000256" key="1">
    <source>
        <dbReference type="ARBA" id="ARBA00012513"/>
    </source>
</evidence>